<dbReference type="AlphaFoldDB" id="A0A5C7GSQ5"/>
<gene>
    <name evidence="2" type="ORF">EZV62_027042</name>
</gene>
<organism evidence="2 3">
    <name type="scientific">Acer yangbiense</name>
    <dbReference type="NCBI Taxonomy" id="1000413"/>
    <lineage>
        <taxon>Eukaryota</taxon>
        <taxon>Viridiplantae</taxon>
        <taxon>Streptophyta</taxon>
        <taxon>Embryophyta</taxon>
        <taxon>Tracheophyta</taxon>
        <taxon>Spermatophyta</taxon>
        <taxon>Magnoliopsida</taxon>
        <taxon>eudicotyledons</taxon>
        <taxon>Gunneridae</taxon>
        <taxon>Pentapetalae</taxon>
        <taxon>rosids</taxon>
        <taxon>malvids</taxon>
        <taxon>Sapindales</taxon>
        <taxon>Sapindaceae</taxon>
        <taxon>Hippocastanoideae</taxon>
        <taxon>Acereae</taxon>
        <taxon>Acer</taxon>
    </lineage>
</organism>
<dbReference type="EMBL" id="VAHF01000013">
    <property type="protein sequence ID" value="TXG47748.1"/>
    <property type="molecule type" value="Genomic_DNA"/>
</dbReference>
<dbReference type="Proteomes" id="UP000323000">
    <property type="component" value="Chromosome 13"/>
</dbReference>
<sequence>MAKMRPPCATLLILILVISSAPQPSQSSFNFNQYRTILSLSDSHLKRVANLRAERGDISGSNRIKLISQKLERGLEEQPKLYGAAECGDISGSNRVKLISQKLERGLESGFFGLAWSVGSLGWDYMRNHEWREQPELYSAAERGDFSGSNRVKLISQKLERGLESGFFGLAWSVGSLGWDYMRNHEWREQPELYGAAERGDISGSNRVKLISQKLERRLELEFFGFAWSVGSLGWDYMRNHEWREQPELYGAVSDLNELMRCLSELMRVDSVMGRATWFHQNYGNVIGVLKRLFVRPLKVFSQSVRFSCPPFLFI</sequence>
<accession>A0A5C7GSQ5</accession>
<dbReference type="PANTHER" id="PTHR36806">
    <property type="entry name" value="ADENINE PHOSPHORIBOSYLTRANSFERASE"/>
    <property type="match status" value="1"/>
</dbReference>
<keyword evidence="1" id="KW-0732">Signal</keyword>
<evidence type="ECO:0000256" key="1">
    <source>
        <dbReference type="SAM" id="SignalP"/>
    </source>
</evidence>
<reference evidence="3" key="1">
    <citation type="journal article" date="2019" name="Gigascience">
        <title>De novo genome assembly of the endangered Acer yangbiense, a plant species with extremely small populations endemic to Yunnan Province, China.</title>
        <authorList>
            <person name="Yang J."/>
            <person name="Wariss H.M."/>
            <person name="Tao L."/>
            <person name="Zhang R."/>
            <person name="Yun Q."/>
            <person name="Hollingsworth P."/>
            <person name="Dao Z."/>
            <person name="Luo G."/>
            <person name="Guo H."/>
            <person name="Ma Y."/>
            <person name="Sun W."/>
        </authorList>
    </citation>
    <scope>NUCLEOTIDE SEQUENCE [LARGE SCALE GENOMIC DNA]</scope>
    <source>
        <strain evidence="3">cv. Malutang</strain>
    </source>
</reference>
<comment type="caution">
    <text evidence="2">The sequence shown here is derived from an EMBL/GenBank/DDBJ whole genome shotgun (WGS) entry which is preliminary data.</text>
</comment>
<feature type="signal peptide" evidence="1">
    <location>
        <begin position="1"/>
        <end position="27"/>
    </location>
</feature>
<evidence type="ECO:0000313" key="2">
    <source>
        <dbReference type="EMBL" id="TXG47748.1"/>
    </source>
</evidence>
<dbReference type="OrthoDB" id="641593at2759"/>
<feature type="chain" id="PRO_5022720610" evidence="1">
    <location>
        <begin position="28"/>
        <end position="315"/>
    </location>
</feature>
<protein>
    <submittedName>
        <fullName evidence="2">Uncharacterized protein</fullName>
    </submittedName>
</protein>
<evidence type="ECO:0000313" key="3">
    <source>
        <dbReference type="Proteomes" id="UP000323000"/>
    </source>
</evidence>
<proteinExistence type="predicted"/>
<keyword evidence="3" id="KW-1185">Reference proteome</keyword>
<name>A0A5C7GSQ5_9ROSI</name>